<keyword evidence="2" id="KW-1133">Transmembrane helix</keyword>
<dbReference type="Proteomes" id="UP001150062">
    <property type="component" value="Unassembled WGS sequence"/>
</dbReference>
<keyword evidence="4" id="KW-1185">Reference proteome</keyword>
<feature type="compositionally biased region" description="Basic and acidic residues" evidence="1">
    <location>
        <begin position="295"/>
        <end position="342"/>
    </location>
</feature>
<feature type="compositionally biased region" description="Low complexity" evidence="1">
    <location>
        <begin position="343"/>
        <end position="354"/>
    </location>
</feature>
<feature type="region of interest" description="Disordered" evidence="1">
    <location>
        <begin position="295"/>
        <end position="354"/>
    </location>
</feature>
<feature type="transmembrane region" description="Helical" evidence="2">
    <location>
        <begin position="20"/>
        <end position="43"/>
    </location>
</feature>
<gene>
    <name evidence="3" type="ORF">M0813_10011</name>
</gene>
<evidence type="ECO:0000313" key="4">
    <source>
        <dbReference type="Proteomes" id="UP001150062"/>
    </source>
</evidence>
<keyword evidence="2" id="KW-0472">Membrane</keyword>
<proteinExistence type="predicted"/>
<evidence type="ECO:0000256" key="1">
    <source>
        <dbReference type="SAM" id="MobiDB-lite"/>
    </source>
</evidence>
<evidence type="ECO:0000313" key="3">
    <source>
        <dbReference type="EMBL" id="KAJ6227428.1"/>
    </source>
</evidence>
<feature type="transmembrane region" description="Helical" evidence="2">
    <location>
        <begin position="91"/>
        <end position="110"/>
    </location>
</feature>
<keyword evidence="2" id="KW-0812">Transmembrane</keyword>
<organism evidence="3 4">
    <name type="scientific">Anaeramoeba flamelloides</name>
    <dbReference type="NCBI Taxonomy" id="1746091"/>
    <lineage>
        <taxon>Eukaryota</taxon>
        <taxon>Metamonada</taxon>
        <taxon>Anaeramoebidae</taxon>
        <taxon>Anaeramoeba</taxon>
    </lineage>
</organism>
<sequence length="354" mass="40790">MLPFLLETSAENERGLWADYLVTVLVLVICCFTLIGVSIFYYYRKYPGIKAKQPEIVLISTLSGILISISCIMANNHFYKEEGTFWAFCNFWKAWVQLILGASVWVNCLILRSYRLYRVFIQRKKTTVRFFWAGLGVLQTPWLLVGIITSAINGVEYQIDGGKCSFKTPLMVTFTILFVINICLLLITVWQTRKIVEEYSGFKELRLGLIGSLVAVIISGLLWGIKEIVNKATDSKLGSIIWREFYTSTLVIIVAYLFWKQSLYVMKKAFQNDQEYVDKLRKAITKFNNDEADKKIAKSKKENEKKEKKKKEKEEEEKKKEKEKEKEKGDVEMQDNPIHDKSQSSSSSSSSSSD</sequence>
<evidence type="ECO:0000256" key="2">
    <source>
        <dbReference type="SAM" id="Phobius"/>
    </source>
</evidence>
<name>A0ABQ8X454_9EUKA</name>
<feature type="transmembrane region" description="Helical" evidence="2">
    <location>
        <begin position="240"/>
        <end position="259"/>
    </location>
</feature>
<feature type="transmembrane region" description="Helical" evidence="2">
    <location>
        <begin position="55"/>
        <end position="79"/>
    </location>
</feature>
<dbReference type="EMBL" id="JAOAOG010000336">
    <property type="protein sequence ID" value="KAJ6227428.1"/>
    <property type="molecule type" value="Genomic_DNA"/>
</dbReference>
<accession>A0ABQ8X454</accession>
<reference evidence="3" key="1">
    <citation type="submission" date="2022-08" db="EMBL/GenBank/DDBJ databases">
        <title>Novel sulfate-reducing endosymbionts in the free-living metamonad Anaeramoeba.</title>
        <authorList>
            <person name="Jerlstrom-Hultqvist J."/>
            <person name="Cepicka I."/>
            <person name="Gallot-Lavallee L."/>
            <person name="Salas-Leiva D."/>
            <person name="Curtis B.A."/>
            <person name="Zahonova K."/>
            <person name="Pipaliya S."/>
            <person name="Dacks J."/>
            <person name="Roger A.J."/>
        </authorList>
    </citation>
    <scope>NUCLEOTIDE SEQUENCE</scope>
    <source>
        <strain evidence="3">Schooner1</strain>
    </source>
</reference>
<feature type="transmembrane region" description="Helical" evidence="2">
    <location>
        <begin position="130"/>
        <end position="152"/>
    </location>
</feature>
<feature type="transmembrane region" description="Helical" evidence="2">
    <location>
        <begin position="205"/>
        <end position="225"/>
    </location>
</feature>
<feature type="transmembrane region" description="Helical" evidence="2">
    <location>
        <begin position="172"/>
        <end position="193"/>
    </location>
</feature>
<protein>
    <submittedName>
        <fullName evidence="3">Major sperm protein</fullName>
    </submittedName>
</protein>
<comment type="caution">
    <text evidence="3">The sequence shown here is derived from an EMBL/GenBank/DDBJ whole genome shotgun (WGS) entry which is preliminary data.</text>
</comment>